<proteinExistence type="predicted"/>
<comment type="caution">
    <text evidence="18">The sequence shown here is derived from an EMBL/GenBank/DDBJ whole genome shotgun (WGS) entry which is preliminary data.</text>
</comment>
<dbReference type="NCBIfam" id="TIGR00229">
    <property type="entry name" value="sensory_box"/>
    <property type="match status" value="2"/>
</dbReference>
<evidence type="ECO:0000256" key="4">
    <source>
        <dbReference type="ARBA" id="ARBA00022553"/>
    </source>
</evidence>
<evidence type="ECO:0000256" key="8">
    <source>
        <dbReference type="ARBA" id="ARBA00022679"/>
    </source>
</evidence>
<gene>
    <name evidence="18" type="ORF">Q7A36_32095</name>
</gene>
<dbReference type="Pfam" id="PF08447">
    <property type="entry name" value="PAS_3"/>
    <property type="match status" value="1"/>
</dbReference>
<evidence type="ECO:0000256" key="7">
    <source>
        <dbReference type="ARBA" id="ARBA00022643"/>
    </source>
</evidence>
<evidence type="ECO:0000256" key="5">
    <source>
        <dbReference type="ARBA" id="ARBA00022606"/>
    </source>
</evidence>
<dbReference type="SMART" id="SM00091">
    <property type="entry name" value="PAS"/>
    <property type="match status" value="2"/>
</dbReference>
<dbReference type="SMART" id="SM00911">
    <property type="entry name" value="HWE_HK"/>
    <property type="match status" value="1"/>
</dbReference>
<evidence type="ECO:0000313" key="19">
    <source>
        <dbReference type="Proteomes" id="UP001243009"/>
    </source>
</evidence>
<dbReference type="Gene3D" id="3.30.565.10">
    <property type="entry name" value="Histidine kinase-like ATPase, C-terminal domain"/>
    <property type="match status" value="1"/>
</dbReference>
<dbReference type="InterPro" id="IPR035965">
    <property type="entry name" value="PAS-like_dom_sf"/>
</dbReference>
<organism evidence="18 19">
    <name type="scientific">Paracraurococcus lichenis</name>
    <dbReference type="NCBI Taxonomy" id="3064888"/>
    <lineage>
        <taxon>Bacteria</taxon>
        <taxon>Pseudomonadati</taxon>
        <taxon>Pseudomonadota</taxon>
        <taxon>Alphaproteobacteria</taxon>
        <taxon>Acetobacterales</taxon>
        <taxon>Roseomonadaceae</taxon>
        <taxon>Paracraurococcus</taxon>
    </lineage>
</organism>
<dbReference type="InterPro" id="IPR011102">
    <property type="entry name" value="Sig_transdc_His_kinase_HWE"/>
</dbReference>
<keyword evidence="3" id="KW-0600">Photoreceptor protein</keyword>
<evidence type="ECO:0000256" key="13">
    <source>
        <dbReference type="ARBA" id="ARBA00022991"/>
    </source>
</evidence>
<dbReference type="Gene3D" id="3.30.450.20">
    <property type="entry name" value="PAS domain"/>
    <property type="match status" value="3"/>
</dbReference>
<reference evidence="18 19" key="1">
    <citation type="submission" date="2023-08" db="EMBL/GenBank/DDBJ databases">
        <title>The draft genome sequence of Paracraurococcus sp. LOR1-02.</title>
        <authorList>
            <person name="Kingkaew E."/>
            <person name="Tanasupawat S."/>
        </authorList>
    </citation>
    <scope>NUCLEOTIDE SEQUENCE [LARGE SCALE GENOMIC DNA]</scope>
    <source>
        <strain evidence="18 19">LOR1-02</strain>
    </source>
</reference>
<sequence>MSADDAKEASRWRLLEVLPTPCLVLLPDAPRYTVVTANGVFLRITMTEHAAVVGHAAHEVIPGLLNSRSVAEDQDLRASLTRVVETQAPDRMPTRRCAVRRPDGSFEERHWTPVSSPVLNSRGEVEAIIHHIEDDTATVLREREDRLRAAIELSAHILWTAGPDGRVVEIDPRWETVTGLARADALGDGWMRIPHPDDRAQMAAAWQRAVAGGEPYDADARLGMVDGSYRWWRARAAPRRGADGRILRWHGVIEDIHDRKAAEIALRSERERLRLIFESATDYAIFAIDLDRRVTSWNEGARRLLGWTADEIAGKSADEIYLPQDQEDGAPAREAAKALENGRAINERWHQRKNGSRFWASGLLMPLRDPEAGPGSPPLGLLKILRDTTERRRAEERRRLLVNELNHRVKNTLAMVQSLAFQTVRGSPDPLSFSAAFQKRIIALAHAHDLLTREHWEGVALHEVVRATVGLLSGGGRVSLSRCTSAMMLAPGAVLTLVLVLHELAANALAHGALSDARGTVRVECHDSADDGGGAVVEWLERGGPVVPGSPARRGFGLRLLGKGIMGAAGMAAEIRFEPEGIHCILRLRPLSAGADTRPT</sequence>
<name>A0ABT9EA17_9PROT</name>
<keyword evidence="15" id="KW-0675">Receptor</keyword>
<evidence type="ECO:0000313" key="18">
    <source>
        <dbReference type="EMBL" id="MDO9713014.1"/>
    </source>
</evidence>
<feature type="domain" description="PAC" evidence="17">
    <location>
        <begin position="343"/>
        <end position="400"/>
    </location>
</feature>
<feature type="domain" description="PAS" evidence="16">
    <location>
        <begin position="143"/>
        <end position="213"/>
    </location>
</feature>
<keyword evidence="14" id="KW-0843">Virulence</keyword>
<keyword evidence="10" id="KW-0547">Nucleotide-binding</keyword>
<evidence type="ECO:0000256" key="3">
    <source>
        <dbReference type="ARBA" id="ARBA00022543"/>
    </source>
</evidence>
<dbReference type="SMART" id="SM00086">
    <property type="entry name" value="PAC"/>
    <property type="match status" value="2"/>
</dbReference>
<evidence type="ECO:0000256" key="15">
    <source>
        <dbReference type="ARBA" id="ARBA00023170"/>
    </source>
</evidence>
<dbReference type="EMBL" id="JAUTWS010000066">
    <property type="protein sequence ID" value="MDO9713014.1"/>
    <property type="molecule type" value="Genomic_DNA"/>
</dbReference>
<keyword evidence="12" id="KW-0067">ATP-binding</keyword>
<evidence type="ECO:0000256" key="10">
    <source>
        <dbReference type="ARBA" id="ARBA00022741"/>
    </source>
</evidence>
<keyword evidence="9" id="KW-0677">Repeat</keyword>
<evidence type="ECO:0000256" key="6">
    <source>
        <dbReference type="ARBA" id="ARBA00022630"/>
    </source>
</evidence>
<evidence type="ECO:0000256" key="1">
    <source>
        <dbReference type="ARBA" id="ARBA00000085"/>
    </source>
</evidence>
<comment type="catalytic activity">
    <reaction evidence="1">
        <text>ATP + protein L-histidine = ADP + protein N-phospho-L-histidine.</text>
        <dbReference type="EC" id="2.7.13.3"/>
    </reaction>
</comment>
<dbReference type="InterPro" id="IPR036890">
    <property type="entry name" value="HATPase_C_sf"/>
</dbReference>
<protein>
    <recommendedName>
        <fullName evidence="2">histidine kinase</fullName>
        <ecNumber evidence="2">2.7.13.3</ecNumber>
    </recommendedName>
</protein>
<keyword evidence="19" id="KW-1185">Reference proteome</keyword>
<keyword evidence="4" id="KW-0597">Phosphoprotein</keyword>
<evidence type="ECO:0000256" key="2">
    <source>
        <dbReference type="ARBA" id="ARBA00012438"/>
    </source>
</evidence>
<evidence type="ECO:0000256" key="14">
    <source>
        <dbReference type="ARBA" id="ARBA00023026"/>
    </source>
</evidence>
<dbReference type="InterPro" id="IPR013656">
    <property type="entry name" value="PAS_4"/>
</dbReference>
<dbReference type="CDD" id="cd00130">
    <property type="entry name" value="PAS"/>
    <property type="match status" value="2"/>
</dbReference>
<keyword evidence="7" id="KW-0288">FMN</keyword>
<dbReference type="EC" id="2.7.13.3" evidence="2"/>
<evidence type="ECO:0000256" key="11">
    <source>
        <dbReference type="ARBA" id="ARBA00022777"/>
    </source>
</evidence>
<evidence type="ECO:0000259" key="17">
    <source>
        <dbReference type="PROSITE" id="PS50113"/>
    </source>
</evidence>
<dbReference type="PROSITE" id="PS50112">
    <property type="entry name" value="PAS"/>
    <property type="match status" value="2"/>
</dbReference>
<keyword evidence="8" id="KW-0808">Transferase</keyword>
<dbReference type="InterPro" id="IPR001610">
    <property type="entry name" value="PAC"/>
</dbReference>
<dbReference type="Pfam" id="PF08448">
    <property type="entry name" value="PAS_4"/>
    <property type="match status" value="2"/>
</dbReference>
<keyword evidence="11" id="KW-0418">Kinase</keyword>
<dbReference type="PROSITE" id="PS50113">
    <property type="entry name" value="PAC"/>
    <property type="match status" value="2"/>
</dbReference>
<evidence type="ECO:0000256" key="9">
    <source>
        <dbReference type="ARBA" id="ARBA00022737"/>
    </source>
</evidence>
<keyword evidence="13" id="KW-0157">Chromophore</keyword>
<evidence type="ECO:0000256" key="12">
    <source>
        <dbReference type="ARBA" id="ARBA00022840"/>
    </source>
</evidence>
<accession>A0ABT9EA17</accession>
<dbReference type="InterPro" id="IPR013655">
    <property type="entry name" value="PAS_fold_3"/>
</dbReference>
<dbReference type="SUPFAM" id="SSF55785">
    <property type="entry name" value="PYP-like sensor domain (PAS domain)"/>
    <property type="match status" value="2"/>
</dbReference>
<dbReference type="InterPro" id="IPR000700">
    <property type="entry name" value="PAS-assoc_C"/>
</dbReference>
<dbReference type="Proteomes" id="UP001243009">
    <property type="component" value="Unassembled WGS sequence"/>
</dbReference>
<keyword evidence="5" id="KW-0716">Sensory transduction</keyword>
<dbReference type="Pfam" id="PF07536">
    <property type="entry name" value="HWE_HK"/>
    <property type="match status" value="1"/>
</dbReference>
<feature type="domain" description="PAC" evidence="17">
    <location>
        <begin position="216"/>
        <end position="268"/>
    </location>
</feature>
<dbReference type="PANTHER" id="PTHR41523:SF8">
    <property type="entry name" value="ETHYLENE RESPONSE SENSOR PROTEIN"/>
    <property type="match status" value="1"/>
</dbReference>
<evidence type="ECO:0000259" key="16">
    <source>
        <dbReference type="PROSITE" id="PS50112"/>
    </source>
</evidence>
<feature type="domain" description="PAS" evidence="16">
    <location>
        <begin position="269"/>
        <end position="342"/>
    </location>
</feature>
<keyword evidence="6" id="KW-0285">Flavoprotein</keyword>
<dbReference type="PANTHER" id="PTHR41523">
    <property type="entry name" value="TWO-COMPONENT SYSTEM SENSOR PROTEIN"/>
    <property type="match status" value="1"/>
</dbReference>
<dbReference type="InterPro" id="IPR000014">
    <property type="entry name" value="PAS"/>
</dbReference>